<proteinExistence type="predicted"/>
<dbReference type="EMBL" id="BK015638">
    <property type="protein sequence ID" value="DAE17313.1"/>
    <property type="molecule type" value="Genomic_DNA"/>
</dbReference>
<organism evidence="1">
    <name type="scientific">Siphoviridae sp. ctEIp38</name>
    <dbReference type="NCBI Taxonomy" id="2825394"/>
    <lineage>
        <taxon>Viruses</taxon>
        <taxon>Duplodnaviria</taxon>
        <taxon>Heunggongvirae</taxon>
        <taxon>Uroviricota</taxon>
        <taxon>Caudoviricetes</taxon>
    </lineage>
</organism>
<reference evidence="1" key="1">
    <citation type="journal article" date="2021" name="Proc. Natl. Acad. Sci. U.S.A.">
        <title>A Catalog of Tens of Thousands of Viruses from Human Metagenomes Reveals Hidden Associations with Chronic Diseases.</title>
        <authorList>
            <person name="Tisza M.J."/>
            <person name="Buck C.B."/>
        </authorList>
    </citation>
    <scope>NUCLEOTIDE SEQUENCE</scope>
    <source>
        <strain evidence="1">CtEIp38</strain>
    </source>
</reference>
<protein>
    <submittedName>
        <fullName evidence="1">Uncharacterized protein</fullName>
    </submittedName>
</protein>
<name>A0A8S5QES7_9CAUD</name>
<evidence type="ECO:0000313" key="1">
    <source>
        <dbReference type="EMBL" id="DAE17313.1"/>
    </source>
</evidence>
<sequence>MNLFAFILIEHITDIVGRARTPPTADGAGNDEIIFHLQNFLCKDNVYYVHIENTLTIHIRHDIRRNVRATMGNSDLYELIVFDRLRARVSNLNDRERPDMRADEELPVIKQRHTENEVPMMKSQQIIGSEQLNSGSNHLIAIIWLGRRHHRRVFLDAYGEPDDLRRDAHPARAQTSHKLQVDVEGILNSLDDFNRFHNFEHLNGFERP</sequence>
<accession>A0A8S5QES7</accession>